<organism evidence="1 2">
    <name type="scientific">Rickettsia rickettsii (strain Sheila Smith)</name>
    <dbReference type="NCBI Taxonomy" id="392021"/>
    <lineage>
        <taxon>Bacteria</taxon>
        <taxon>Pseudomonadati</taxon>
        <taxon>Pseudomonadota</taxon>
        <taxon>Alphaproteobacteria</taxon>
        <taxon>Rickettsiales</taxon>
        <taxon>Rickettsiaceae</taxon>
        <taxon>Rickettsieae</taxon>
        <taxon>Rickettsia</taxon>
        <taxon>spotted fever group</taxon>
    </lineage>
</organism>
<dbReference type="AlphaFoldDB" id="A0A0H3AXT8"/>
<gene>
    <name evidence="1" type="ordered locus">A1G_04470</name>
</gene>
<dbReference type="GO" id="GO:0016491">
    <property type="term" value="F:oxidoreductase activity"/>
    <property type="evidence" value="ECO:0007669"/>
    <property type="project" value="UniProtKB-KW"/>
</dbReference>
<accession>A0A0H3AXT8</accession>
<reference evidence="2" key="1">
    <citation type="submission" date="2007-09" db="EMBL/GenBank/DDBJ databases">
        <title>Complete genome sequence of Rickettsia rickettsii.</title>
        <authorList>
            <person name="Madan A."/>
            <person name="Fahey J."/>
            <person name="Helton E."/>
            <person name="Ketteman M."/>
            <person name="Madan A."/>
            <person name="Rodrigues S."/>
            <person name="Sanchez A."/>
            <person name="Dasch G."/>
            <person name="Eremeeva M."/>
        </authorList>
    </citation>
    <scope>NUCLEOTIDE SEQUENCE [LARGE SCALE GENOMIC DNA]</scope>
    <source>
        <strain evidence="2">Sheila Smith</strain>
    </source>
</reference>
<proteinExistence type="predicted"/>
<dbReference type="HOGENOM" id="CLU_3332387_0_0_5"/>
<name>A0A0H3AXT8_RICRS</name>
<dbReference type="Proteomes" id="UP000006832">
    <property type="component" value="Chromosome"/>
</dbReference>
<dbReference type="KEGG" id="rri:A1G_04470"/>
<evidence type="ECO:0000313" key="2">
    <source>
        <dbReference type="Proteomes" id="UP000006832"/>
    </source>
</evidence>
<sequence>MALKIFSISIALFSPTTLSRNAALAAPSSSLNNICNFT</sequence>
<protein>
    <submittedName>
        <fullName evidence="1">NADH dehydrogenase subunit N</fullName>
        <ecNumber evidence="1">1.6.5.3</ecNumber>
    </submittedName>
</protein>
<keyword evidence="1" id="KW-0560">Oxidoreductase</keyword>
<dbReference type="EMBL" id="CP000848">
    <property type="protein sequence ID" value="ABV76396.1"/>
    <property type="molecule type" value="Genomic_DNA"/>
</dbReference>
<dbReference type="EC" id="1.6.5.3" evidence="1"/>
<evidence type="ECO:0000313" key="1">
    <source>
        <dbReference type="EMBL" id="ABV76396.1"/>
    </source>
</evidence>